<organism evidence="2 3">
    <name type="scientific">Neobacillus cucumis</name>
    <dbReference type="NCBI Taxonomy" id="1740721"/>
    <lineage>
        <taxon>Bacteria</taxon>
        <taxon>Bacillati</taxon>
        <taxon>Bacillota</taxon>
        <taxon>Bacilli</taxon>
        <taxon>Bacillales</taxon>
        <taxon>Bacillaceae</taxon>
        <taxon>Neobacillus</taxon>
    </lineage>
</organism>
<comment type="caution">
    <text evidence="2">The sequence shown here is derived from an EMBL/GenBank/DDBJ whole genome shotgun (WGS) entry which is preliminary data.</text>
</comment>
<dbReference type="Proteomes" id="UP000234950">
    <property type="component" value="Unassembled WGS sequence"/>
</dbReference>
<dbReference type="InterPro" id="IPR050490">
    <property type="entry name" value="Bact_solute-bd_prot1"/>
</dbReference>
<dbReference type="PANTHER" id="PTHR43649">
    <property type="entry name" value="ARABINOSE-BINDING PROTEIN-RELATED"/>
    <property type="match status" value="1"/>
</dbReference>
<evidence type="ECO:0000256" key="1">
    <source>
        <dbReference type="ARBA" id="ARBA00022729"/>
    </source>
</evidence>
<sequence>MLVTGVLFSSVLAGCSNTKESSVDEKGPVKISIMSDFTIAQPPSKDNPVLKELEKKTNTDLDITWVAGPDYLDRLNVVLSSGDLPDLIKIDDVVNPVFQKLVKQGAFWDLTPYLKNQKNLKNYPEVIWKNTSIDGKNFVVPVARPLDGFVTPSIRKDWLDKLGLQVPKTTDELYEVMKAFKEKKPGGQNTTYGYTMRADYWLESVFTGARGKWKEENGKLVDVTLGSDIRDALLFKNKLYKEGLIPPDYAVMQESQFWDLATGNRAGITAETIEATWRWTYDQWKKDNSVNWQPLVALSAPGKEPYAEQYRGYIGCIAIPKSVPEAKMKKILSLIDYGASDEGGTLTLYGIKGVHYNEEDGFKVTTEQAVKDSVGVGAFGKMFMKFDPYMYAYAPGMPKEIFERNKKIIDEKEPISVPDPSIGLVSQTQLTMGADYDKKINDLKIKVIMGKEPIEAWDKLVAQLKKDATYQKIIKEMNEAYKKREASLK</sequence>
<reference evidence="2 3" key="1">
    <citation type="submission" date="2017-11" db="EMBL/GenBank/DDBJ databases">
        <title>Comparitive Functional Genomics of Dry Heat Resistant strains isolated from the Viking Spacecraft.</title>
        <authorList>
            <person name="Seuylemezian A."/>
            <person name="Cooper K."/>
            <person name="Vaishampayan P."/>
        </authorList>
    </citation>
    <scope>NUCLEOTIDE SEQUENCE [LARGE SCALE GENOMIC DNA]</scope>
    <source>
        <strain evidence="2 3">V32-6</strain>
    </source>
</reference>
<protein>
    <submittedName>
        <fullName evidence="2">ABC transporter substrate-binding protein</fullName>
    </submittedName>
</protein>
<keyword evidence="1" id="KW-0732">Signal</keyword>
<proteinExistence type="predicted"/>
<evidence type="ECO:0000313" key="3">
    <source>
        <dbReference type="Proteomes" id="UP000234950"/>
    </source>
</evidence>
<evidence type="ECO:0000313" key="2">
    <source>
        <dbReference type="EMBL" id="PLS08630.1"/>
    </source>
</evidence>
<dbReference type="PANTHER" id="PTHR43649:SF33">
    <property type="entry name" value="POLYGALACTURONAN_RHAMNOGALACTURONAN-BINDING PROTEIN YTCQ"/>
    <property type="match status" value="1"/>
</dbReference>
<dbReference type="OrthoDB" id="9787283at2"/>
<accession>A0A2N5HSY9</accession>
<keyword evidence="3" id="KW-1185">Reference proteome</keyword>
<name>A0A2N5HSY9_9BACI</name>
<gene>
    <name evidence="2" type="ORF">CVD27_03165</name>
</gene>
<dbReference type="SUPFAM" id="SSF53850">
    <property type="entry name" value="Periplasmic binding protein-like II"/>
    <property type="match status" value="1"/>
</dbReference>
<dbReference type="EMBL" id="PGVE01000017">
    <property type="protein sequence ID" value="PLS08630.1"/>
    <property type="molecule type" value="Genomic_DNA"/>
</dbReference>
<dbReference type="Gene3D" id="3.40.190.10">
    <property type="entry name" value="Periplasmic binding protein-like II"/>
    <property type="match status" value="2"/>
</dbReference>
<dbReference type="AlphaFoldDB" id="A0A2N5HSY9"/>